<dbReference type="OrthoDB" id="430300at2759"/>
<feature type="transmembrane region" description="Helical" evidence="6">
    <location>
        <begin position="460"/>
        <end position="481"/>
    </location>
</feature>
<dbReference type="Pfam" id="PF07690">
    <property type="entry name" value="MFS_1"/>
    <property type="match status" value="1"/>
</dbReference>
<dbReference type="GO" id="GO:0016020">
    <property type="term" value="C:membrane"/>
    <property type="evidence" value="ECO:0007669"/>
    <property type="project" value="UniProtKB-SubCell"/>
</dbReference>
<dbReference type="VEuPathDB" id="VectorBase:MDOMA2_021016"/>
<evidence type="ECO:0000256" key="5">
    <source>
        <dbReference type="SAM" id="MobiDB-lite"/>
    </source>
</evidence>
<dbReference type="KEGG" id="mde:101892211"/>
<dbReference type="GeneID" id="101892211"/>
<sequence length="565" mass="63848">MVESSITSTLSRLKQLDWQKCFYMFHVEPIVFLLVFSHSLSGTIMRNEIIYQACTAVFEYNDTDCQQLGTKNVTDYLQEIETEVQPYVANLFMIRTLLESIVPAFCGVFIGSWSDHYGRKPLLLISMIGFSGTYIIAAIIRELSLHYIVNPWYYVLAVVPHSILGGNCVFSVAAFCYISDVTDTKTRPYRMIILEAFLSIGLMVGSLLSSHIYEATNATFTFSISAILMCLTTAYIAIYVPESLNSEAIKSKPASEDVTKDVAVKCNEMPMNCSIITESLGKTETKSPEKPAKIEDTFHDVDLNGNDEKQDKSKENEENNKNDLNKKISKEEEQQNDYNKAKSAGLFSYIHIKEMWTTCFRERPFYDRCIILLVTGAMFLAIFVLDGAMTVFYLFVREKFQWTVRDFTYYETISHVTSMFGALVGFLILRKVFRMSVVTLALLAFLSDTFRSVIQGMAYAPWHLYLAIAAGSLKAVGGPMCRTIVSNIVPATDLGKIFSIKNILQSLAPFVAAPLYTVIYKASLTTFPGLFNVVSAALYFIAFIFILVVFRFKVTYKDHYGKMLK</sequence>
<dbReference type="SUPFAM" id="SSF103473">
    <property type="entry name" value="MFS general substrate transporter"/>
    <property type="match status" value="1"/>
</dbReference>
<feature type="transmembrane region" description="Helical" evidence="6">
    <location>
        <begin position="122"/>
        <end position="140"/>
    </location>
</feature>
<feature type="transmembrane region" description="Helical" evidence="6">
    <location>
        <begin position="152"/>
        <end position="179"/>
    </location>
</feature>
<organism evidence="7">
    <name type="scientific">Musca domestica</name>
    <name type="common">House fly</name>
    <dbReference type="NCBI Taxonomy" id="7370"/>
    <lineage>
        <taxon>Eukaryota</taxon>
        <taxon>Metazoa</taxon>
        <taxon>Ecdysozoa</taxon>
        <taxon>Arthropoda</taxon>
        <taxon>Hexapoda</taxon>
        <taxon>Insecta</taxon>
        <taxon>Pterygota</taxon>
        <taxon>Neoptera</taxon>
        <taxon>Endopterygota</taxon>
        <taxon>Diptera</taxon>
        <taxon>Brachycera</taxon>
        <taxon>Muscomorpha</taxon>
        <taxon>Muscoidea</taxon>
        <taxon>Muscidae</taxon>
        <taxon>Musca</taxon>
    </lineage>
</organism>
<feature type="region of interest" description="Disordered" evidence="5">
    <location>
        <begin position="280"/>
        <end position="336"/>
    </location>
</feature>
<evidence type="ECO:0000313" key="9">
    <source>
        <dbReference type="RefSeq" id="XP_005179010.1"/>
    </source>
</evidence>
<protein>
    <submittedName>
        <fullName evidence="9 10">Uncharacterized protein LOC101892211</fullName>
    </submittedName>
</protein>
<keyword evidence="8" id="KW-1185">Reference proteome</keyword>
<evidence type="ECO:0000313" key="10">
    <source>
        <dbReference type="RefSeq" id="XP_058986807.1"/>
    </source>
</evidence>
<evidence type="ECO:0000313" key="8">
    <source>
        <dbReference type="Proteomes" id="UP001652621"/>
    </source>
</evidence>
<gene>
    <name evidence="7" type="primary">101892211</name>
    <name evidence="9 10" type="synonym">LOC101892211</name>
</gene>
<reference evidence="7" key="1">
    <citation type="submission" date="2020-05" db="UniProtKB">
        <authorList>
            <consortium name="EnsemblMetazoa"/>
        </authorList>
    </citation>
    <scope>IDENTIFICATION</scope>
    <source>
        <strain evidence="7">Aabys</strain>
    </source>
</reference>
<keyword evidence="2 6" id="KW-0812">Transmembrane</keyword>
<feature type="transmembrane region" description="Helical" evidence="6">
    <location>
        <begin position="191"/>
        <end position="213"/>
    </location>
</feature>
<feature type="compositionally biased region" description="Basic and acidic residues" evidence="5">
    <location>
        <begin position="281"/>
        <end position="333"/>
    </location>
</feature>
<evidence type="ECO:0000256" key="1">
    <source>
        <dbReference type="ARBA" id="ARBA00004141"/>
    </source>
</evidence>
<feature type="transmembrane region" description="Helical" evidence="6">
    <location>
        <begin position="502"/>
        <end position="523"/>
    </location>
</feature>
<feature type="transmembrane region" description="Helical" evidence="6">
    <location>
        <begin position="370"/>
        <end position="395"/>
    </location>
</feature>
<dbReference type="GO" id="GO:0022857">
    <property type="term" value="F:transmembrane transporter activity"/>
    <property type="evidence" value="ECO:0007669"/>
    <property type="project" value="InterPro"/>
</dbReference>
<name>A0A1I8MUR9_MUSDO</name>
<dbReference type="PANTHER" id="PTHR23507">
    <property type="entry name" value="ZGC:174356"/>
    <property type="match status" value="1"/>
</dbReference>
<dbReference type="eggNOG" id="KOG2816">
    <property type="taxonomic scope" value="Eukaryota"/>
</dbReference>
<feature type="transmembrane region" description="Helical" evidence="6">
    <location>
        <begin position="407"/>
        <end position="429"/>
    </location>
</feature>
<dbReference type="EnsemblMetazoa" id="MDOA008638-RA">
    <property type="protein sequence ID" value="MDOA008638-PA"/>
    <property type="gene ID" value="MDOA008638"/>
</dbReference>
<evidence type="ECO:0000256" key="2">
    <source>
        <dbReference type="ARBA" id="ARBA00022692"/>
    </source>
</evidence>
<evidence type="ECO:0000256" key="3">
    <source>
        <dbReference type="ARBA" id="ARBA00022989"/>
    </source>
</evidence>
<feature type="transmembrane region" description="Helical" evidence="6">
    <location>
        <begin position="21"/>
        <end position="40"/>
    </location>
</feature>
<dbReference type="InterPro" id="IPR011701">
    <property type="entry name" value="MFS"/>
</dbReference>
<dbReference type="PANTHER" id="PTHR23507:SF39">
    <property type="entry name" value="GH23453P-RELATED"/>
    <property type="match status" value="1"/>
</dbReference>
<keyword evidence="4 6" id="KW-0472">Membrane</keyword>
<feature type="transmembrane region" description="Helical" evidence="6">
    <location>
        <begin position="219"/>
        <end position="240"/>
    </location>
</feature>
<reference evidence="10" key="2">
    <citation type="submission" date="2025-05" db="UniProtKB">
        <authorList>
            <consortium name="RefSeq"/>
        </authorList>
    </citation>
    <scope>IDENTIFICATION</scope>
    <source>
        <strain evidence="9 10">Aabys</strain>
        <tissue evidence="10">Whole body</tissue>
    </source>
</reference>
<dbReference type="RefSeq" id="XP_005179010.1">
    <property type="nucleotide sequence ID" value="XM_005178953.3"/>
</dbReference>
<proteinExistence type="predicted"/>
<dbReference type="STRING" id="7370.A0A1I8MUR9"/>
<feature type="transmembrane region" description="Helical" evidence="6">
    <location>
        <begin position="529"/>
        <end position="550"/>
    </location>
</feature>
<feature type="transmembrane region" description="Helical" evidence="6">
    <location>
        <begin position="87"/>
        <end position="110"/>
    </location>
</feature>
<dbReference type="VEuPathDB" id="VectorBase:MDOA008638"/>
<dbReference type="CDD" id="cd17386">
    <property type="entry name" value="MFS_SLC46"/>
    <property type="match status" value="1"/>
</dbReference>
<dbReference type="AlphaFoldDB" id="A0A1I8MUR9"/>
<keyword evidence="3 6" id="KW-1133">Transmembrane helix</keyword>
<feature type="transmembrane region" description="Helical" evidence="6">
    <location>
        <begin position="436"/>
        <end position="454"/>
    </location>
</feature>
<evidence type="ECO:0000256" key="6">
    <source>
        <dbReference type="SAM" id="Phobius"/>
    </source>
</evidence>
<dbReference type="Proteomes" id="UP001652621">
    <property type="component" value="Unplaced"/>
</dbReference>
<evidence type="ECO:0000256" key="4">
    <source>
        <dbReference type="ARBA" id="ARBA00023136"/>
    </source>
</evidence>
<dbReference type="Gene3D" id="1.20.1250.20">
    <property type="entry name" value="MFS general substrate transporter like domains"/>
    <property type="match status" value="1"/>
</dbReference>
<evidence type="ECO:0000313" key="7">
    <source>
        <dbReference type="EnsemblMetazoa" id="MDOA008638-PA"/>
    </source>
</evidence>
<dbReference type="RefSeq" id="XP_058986807.1">
    <property type="nucleotide sequence ID" value="XM_059130824.1"/>
</dbReference>
<comment type="subcellular location">
    <subcellularLocation>
        <location evidence="1">Membrane</location>
        <topology evidence="1">Multi-pass membrane protein</topology>
    </subcellularLocation>
</comment>
<accession>A0A1I8MUR9</accession>
<dbReference type="InterPro" id="IPR036259">
    <property type="entry name" value="MFS_trans_sf"/>
</dbReference>